<feature type="transmembrane region" description="Helical" evidence="1">
    <location>
        <begin position="173"/>
        <end position="190"/>
    </location>
</feature>
<reference evidence="2" key="1">
    <citation type="submission" date="2018-05" db="EMBL/GenBank/DDBJ databases">
        <authorList>
            <person name="Lanie J.A."/>
            <person name="Ng W.-L."/>
            <person name="Kazmierczak K.M."/>
            <person name="Andrzejewski T.M."/>
            <person name="Davidsen T.M."/>
            <person name="Wayne K.J."/>
            <person name="Tettelin H."/>
            <person name="Glass J.I."/>
            <person name="Rusch D."/>
            <person name="Podicherti R."/>
            <person name="Tsui H.-C.T."/>
            <person name="Winkler M.E."/>
        </authorList>
    </citation>
    <scope>NUCLEOTIDE SEQUENCE</scope>
</reference>
<feature type="transmembrane region" description="Helical" evidence="1">
    <location>
        <begin position="223"/>
        <end position="245"/>
    </location>
</feature>
<keyword evidence="1" id="KW-0812">Transmembrane</keyword>
<gene>
    <name evidence="2" type="ORF">METZ01_LOCUS238087</name>
</gene>
<feature type="transmembrane region" description="Helical" evidence="1">
    <location>
        <begin position="197"/>
        <end position="217"/>
    </location>
</feature>
<feature type="transmembrane region" description="Helical" evidence="1">
    <location>
        <begin position="150"/>
        <end position="167"/>
    </location>
</feature>
<keyword evidence="1" id="KW-1133">Transmembrane helix</keyword>
<protein>
    <recommendedName>
        <fullName evidence="3">Glycosyltransferase RgtA/B/C/D-like domain-containing protein</fullName>
    </recommendedName>
</protein>
<feature type="non-terminal residue" evidence="2">
    <location>
        <position position="1"/>
    </location>
</feature>
<evidence type="ECO:0008006" key="3">
    <source>
        <dbReference type="Google" id="ProtNLM"/>
    </source>
</evidence>
<proteinExistence type="predicted"/>
<keyword evidence="1" id="KW-0472">Membrane</keyword>
<accession>A0A382HES4</accession>
<name>A0A382HES4_9ZZZZ</name>
<feature type="transmembrane region" description="Helical" evidence="1">
    <location>
        <begin position="25"/>
        <end position="44"/>
    </location>
</feature>
<evidence type="ECO:0000256" key="1">
    <source>
        <dbReference type="SAM" id="Phobius"/>
    </source>
</evidence>
<organism evidence="2">
    <name type="scientific">marine metagenome</name>
    <dbReference type="NCBI Taxonomy" id="408172"/>
    <lineage>
        <taxon>unclassified sequences</taxon>
        <taxon>metagenomes</taxon>
        <taxon>ecological metagenomes</taxon>
    </lineage>
</organism>
<dbReference type="AlphaFoldDB" id="A0A382HES4"/>
<dbReference type="EMBL" id="UINC01060581">
    <property type="protein sequence ID" value="SVB85233.1"/>
    <property type="molecule type" value="Genomic_DNA"/>
</dbReference>
<evidence type="ECO:0000313" key="2">
    <source>
        <dbReference type="EMBL" id="SVB85233.1"/>
    </source>
</evidence>
<feature type="transmembrane region" description="Helical" evidence="1">
    <location>
        <begin position="257"/>
        <end position="280"/>
    </location>
</feature>
<feature type="transmembrane region" description="Helical" evidence="1">
    <location>
        <begin position="119"/>
        <end position="138"/>
    </location>
</feature>
<sequence>LIVFIAIIIYLIIRNRKIRNNLKQVIIFSLFFILALSPMLILNFTTHGTLIDSTTNQHIRWHWEFQTPEWRQNVESFIVSGNDQSALFIDPHLFMKNYLYNFFYNNPDKIFNFNTFNTISIFPMIPVLGLVIFAIGYIHVFNFRLSKERIIFIGIGVGITLFTIYQIGDTNEIFFALIFVPLLIMGIMNFKKINENLLLMMILSLVFLAIFAISNISRAYQFYPMWLIIPALSAVFFVEILPKIFSKLKIHRNQTKLVLVIITIVIILNVGAAGAFSYIVTYPHEFNGIMNEVQVILSKEPINPQGYERKIVGDMLSHEKNIETSYIMATAGGYSYHAGSKWIMANFWEGKHGDSIQSYINRENWSDYDLLQSNVGSFPPDSNNIINPTPDYIIYEKINEEDIEAHIINSGQYKDLMILLDPNNPKIPSNFELLWSSDMNDIVVYRINK</sequence>